<dbReference type="AlphaFoldDB" id="A0A1E4T7Z9"/>
<dbReference type="STRING" id="983967.A0A1E4T7Z9"/>
<dbReference type="InterPro" id="IPR037653">
    <property type="entry name" value="Cbp6"/>
</dbReference>
<proteinExistence type="predicted"/>
<dbReference type="OrthoDB" id="2107880at2759"/>
<name>A0A1E4T7Z9_9ASCO</name>
<protein>
    <submittedName>
        <fullName evidence="1">Uncharacterized protein</fullName>
    </submittedName>
</protein>
<dbReference type="GO" id="GO:0043022">
    <property type="term" value="F:ribosome binding"/>
    <property type="evidence" value="ECO:0007669"/>
    <property type="project" value="InterPro"/>
</dbReference>
<dbReference type="GO" id="GO:0034551">
    <property type="term" value="P:mitochondrial respiratory chain complex III assembly"/>
    <property type="evidence" value="ECO:0007669"/>
    <property type="project" value="TreeGrafter"/>
</dbReference>
<gene>
    <name evidence="1" type="ORF">CANARDRAFT_185133</name>
</gene>
<evidence type="ECO:0000313" key="2">
    <source>
        <dbReference type="Proteomes" id="UP000094801"/>
    </source>
</evidence>
<sequence>KKIIALLEKLPTDKVKHYASFRLSQIERFFDYKKDLYSEEILEQQFKSLKNIADGKWGQYYPLSDKLLVPKGNPNYYETLLSSVN</sequence>
<feature type="non-terminal residue" evidence="1">
    <location>
        <position position="1"/>
    </location>
</feature>
<organism evidence="1 2">
    <name type="scientific">[Candida] arabinofermentans NRRL YB-2248</name>
    <dbReference type="NCBI Taxonomy" id="983967"/>
    <lineage>
        <taxon>Eukaryota</taxon>
        <taxon>Fungi</taxon>
        <taxon>Dikarya</taxon>
        <taxon>Ascomycota</taxon>
        <taxon>Saccharomycotina</taxon>
        <taxon>Pichiomycetes</taxon>
        <taxon>Pichiales</taxon>
        <taxon>Pichiaceae</taxon>
        <taxon>Ogataea</taxon>
        <taxon>Ogataea/Candida clade</taxon>
    </lineage>
</organism>
<dbReference type="EMBL" id="KV453847">
    <property type="protein sequence ID" value="ODV87887.1"/>
    <property type="molecule type" value="Genomic_DNA"/>
</dbReference>
<dbReference type="Pfam" id="PF20180">
    <property type="entry name" value="UQCC2_CBP6"/>
    <property type="match status" value="1"/>
</dbReference>
<dbReference type="Proteomes" id="UP000094801">
    <property type="component" value="Unassembled WGS sequence"/>
</dbReference>
<reference evidence="2" key="1">
    <citation type="submission" date="2016-04" db="EMBL/GenBank/DDBJ databases">
        <title>Comparative genomics of biotechnologically important yeasts.</title>
        <authorList>
            <consortium name="DOE Joint Genome Institute"/>
            <person name="Riley R."/>
            <person name="Haridas S."/>
            <person name="Wolfe K.H."/>
            <person name="Lopes M.R."/>
            <person name="Hittinger C.T."/>
            <person name="Goker M."/>
            <person name="Salamov A."/>
            <person name="Wisecaver J."/>
            <person name="Long T.M."/>
            <person name="Aerts A.L."/>
            <person name="Barry K."/>
            <person name="Choi C."/>
            <person name="Clum A."/>
            <person name="Coughlan A.Y."/>
            <person name="Deshpande S."/>
            <person name="Douglass A.P."/>
            <person name="Hanson S.J."/>
            <person name="Klenk H.-P."/>
            <person name="Labutti K."/>
            <person name="Lapidus A."/>
            <person name="Lindquist E."/>
            <person name="Lipzen A."/>
            <person name="Meier-Kolthoff J.P."/>
            <person name="Ohm R.A."/>
            <person name="Otillar R.P."/>
            <person name="Pangilinan J."/>
            <person name="Peng Y."/>
            <person name="Rokas A."/>
            <person name="Rosa C.A."/>
            <person name="Scheuner C."/>
            <person name="Sibirny A.A."/>
            <person name="Slot J.C."/>
            <person name="Stielow J.B."/>
            <person name="Sun H."/>
            <person name="Kurtzman C.P."/>
            <person name="Blackwell M."/>
            <person name="Grigoriev I.V."/>
            <person name="Jeffries T.W."/>
        </authorList>
    </citation>
    <scope>NUCLEOTIDE SEQUENCE [LARGE SCALE GENOMIC DNA]</scope>
    <source>
        <strain evidence="2">NRRL YB-2248</strain>
    </source>
</reference>
<evidence type="ECO:0000313" key="1">
    <source>
        <dbReference type="EMBL" id="ODV87887.1"/>
    </source>
</evidence>
<dbReference type="PANTHER" id="PTHR28250:SF1">
    <property type="entry name" value="CYTOCHROME B PRE-MRNA-PROCESSING PROTEIN 6"/>
    <property type="match status" value="1"/>
</dbReference>
<keyword evidence="2" id="KW-1185">Reference proteome</keyword>
<accession>A0A1E4T7Z9</accession>
<dbReference type="GO" id="GO:0061671">
    <property type="term" value="C:Cbp3p-Cbp6 complex"/>
    <property type="evidence" value="ECO:0007669"/>
    <property type="project" value="InterPro"/>
</dbReference>
<feature type="non-terminal residue" evidence="1">
    <location>
        <position position="85"/>
    </location>
</feature>
<dbReference type="PANTHER" id="PTHR28250">
    <property type="entry name" value="CYTOCHROME B PRE-MRNA-PROCESSING PROTEIN 6"/>
    <property type="match status" value="1"/>
</dbReference>